<organism evidence="1 2">
    <name type="scientific">Rubus argutus</name>
    <name type="common">Southern blackberry</name>
    <dbReference type="NCBI Taxonomy" id="59490"/>
    <lineage>
        <taxon>Eukaryota</taxon>
        <taxon>Viridiplantae</taxon>
        <taxon>Streptophyta</taxon>
        <taxon>Embryophyta</taxon>
        <taxon>Tracheophyta</taxon>
        <taxon>Spermatophyta</taxon>
        <taxon>Magnoliopsida</taxon>
        <taxon>eudicotyledons</taxon>
        <taxon>Gunneridae</taxon>
        <taxon>Pentapetalae</taxon>
        <taxon>rosids</taxon>
        <taxon>fabids</taxon>
        <taxon>Rosales</taxon>
        <taxon>Rosaceae</taxon>
        <taxon>Rosoideae</taxon>
        <taxon>Rosoideae incertae sedis</taxon>
        <taxon>Rubus</taxon>
    </lineage>
</organism>
<name>A0AAW1X186_RUBAR</name>
<protein>
    <recommendedName>
        <fullName evidence="3">MHC class I antigen</fullName>
    </recommendedName>
</protein>
<accession>A0AAW1X186</accession>
<evidence type="ECO:0000313" key="1">
    <source>
        <dbReference type="EMBL" id="KAK9929370.1"/>
    </source>
</evidence>
<evidence type="ECO:0000313" key="2">
    <source>
        <dbReference type="Proteomes" id="UP001457282"/>
    </source>
</evidence>
<proteinExistence type="predicted"/>
<dbReference type="AlphaFoldDB" id="A0AAW1X186"/>
<keyword evidence="2" id="KW-1185">Reference proteome</keyword>
<reference evidence="1 2" key="1">
    <citation type="journal article" date="2023" name="G3 (Bethesda)">
        <title>A chromosome-length genome assembly and annotation of blackberry (Rubus argutus, cv. 'Hillquist').</title>
        <authorList>
            <person name="Bruna T."/>
            <person name="Aryal R."/>
            <person name="Dudchenko O."/>
            <person name="Sargent D.J."/>
            <person name="Mead D."/>
            <person name="Buti M."/>
            <person name="Cavallini A."/>
            <person name="Hytonen T."/>
            <person name="Andres J."/>
            <person name="Pham M."/>
            <person name="Weisz D."/>
            <person name="Mascagni F."/>
            <person name="Usai G."/>
            <person name="Natali L."/>
            <person name="Bassil N."/>
            <person name="Fernandez G.E."/>
            <person name="Lomsadze A."/>
            <person name="Armour M."/>
            <person name="Olukolu B."/>
            <person name="Poorten T."/>
            <person name="Britton C."/>
            <person name="Davik J."/>
            <person name="Ashrafi H."/>
            <person name="Aiden E.L."/>
            <person name="Borodovsky M."/>
            <person name="Worthington M."/>
        </authorList>
    </citation>
    <scope>NUCLEOTIDE SEQUENCE [LARGE SCALE GENOMIC DNA]</scope>
    <source>
        <strain evidence="1">PI 553951</strain>
    </source>
</reference>
<gene>
    <name evidence="1" type="ORF">M0R45_026472</name>
</gene>
<sequence>MRKLMRRVHGVDGGAATWSIEQGSRRDWVRRSGIDDGVRDWALVIEKWDRRFKERKGVVVYDCQQRRRRLSRETHSGFNGEDSSVL</sequence>
<dbReference type="Proteomes" id="UP001457282">
    <property type="component" value="Unassembled WGS sequence"/>
</dbReference>
<comment type="caution">
    <text evidence="1">The sequence shown here is derived from an EMBL/GenBank/DDBJ whole genome shotgun (WGS) entry which is preliminary data.</text>
</comment>
<evidence type="ECO:0008006" key="3">
    <source>
        <dbReference type="Google" id="ProtNLM"/>
    </source>
</evidence>
<dbReference type="EMBL" id="JBEDUW010000005">
    <property type="protein sequence ID" value="KAK9929370.1"/>
    <property type="molecule type" value="Genomic_DNA"/>
</dbReference>